<feature type="transmembrane region" description="Helical" evidence="6">
    <location>
        <begin position="253"/>
        <end position="275"/>
    </location>
</feature>
<keyword evidence="5 6" id="KW-0472">Membrane</keyword>
<keyword evidence="9" id="KW-1185">Reference proteome</keyword>
<dbReference type="Proteomes" id="UP001451606">
    <property type="component" value="Chromosome"/>
</dbReference>
<sequence>MINRRDKKLFSSKKNSIRNAENPYATMNLSFPARAGIRIFKPFLDRLDVSYKTQIELKRSKIPLTPYEFYGQMFFYSLISAIIIGISAFIFDLVLRRYALVISSSAFLIFALFIAVYADIPHSVARARRKRIDALIPVTIGFTATMASADVPIDRIFEVLSESSDYGEVAREAKYIWISTNLFGKDIITAIKNAIVYTPSIKFSEFLQGIVTTVTSGGDLKDYLVTRARRYQSELNNEVKKNVDSIGIVAESYITVGVAFPLIMIIIIGVIAALSSSDPHALILVLIFIVAVMMPVLTLFFIYFLNSIVKEVRF</sequence>
<dbReference type="AlphaFoldDB" id="A0AAX4NGZ8"/>
<evidence type="ECO:0000256" key="3">
    <source>
        <dbReference type="ARBA" id="ARBA00022692"/>
    </source>
</evidence>
<evidence type="ECO:0000256" key="2">
    <source>
        <dbReference type="ARBA" id="ARBA00022475"/>
    </source>
</evidence>
<dbReference type="EMBL" id="CP133772">
    <property type="protein sequence ID" value="WYY00263.1"/>
    <property type="molecule type" value="Genomic_DNA"/>
</dbReference>
<gene>
    <name evidence="8" type="ORF">OXIME_000828</name>
</gene>
<accession>A0AAX4NGZ8</accession>
<evidence type="ECO:0000259" key="7">
    <source>
        <dbReference type="Pfam" id="PF00482"/>
    </source>
</evidence>
<dbReference type="RefSeq" id="WP_393972208.1">
    <property type="nucleotide sequence ID" value="NZ_CP133772.1"/>
</dbReference>
<evidence type="ECO:0000256" key="4">
    <source>
        <dbReference type="ARBA" id="ARBA00022989"/>
    </source>
</evidence>
<dbReference type="InterPro" id="IPR018076">
    <property type="entry name" value="T2SS_GspF_dom"/>
</dbReference>
<protein>
    <submittedName>
        <fullName evidence="8">Type II secretion system F family protein</fullName>
    </submittedName>
</protein>
<dbReference type="InterPro" id="IPR056569">
    <property type="entry name" value="ArlJ-like"/>
</dbReference>
<comment type="subcellular location">
    <subcellularLocation>
        <location evidence="1">Cell membrane</location>
        <topology evidence="1">Multi-pass membrane protein</topology>
    </subcellularLocation>
</comment>
<proteinExistence type="predicted"/>
<feature type="transmembrane region" description="Helical" evidence="6">
    <location>
        <begin position="97"/>
        <end position="120"/>
    </location>
</feature>
<dbReference type="GeneID" id="95967561"/>
<name>A0AAX4NGZ8_9ARCH</name>
<dbReference type="PANTHER" id="PTHR35402:SF1">
    <property type="entry name" value="TYPE II SECRETION SYSTEM PROTEIN GSPF DOMAIN-CONTAINING PROTEIN"/>
    <property type="match status" value="1"/>
</dbReference>
<keyword evidence="3 6" id="KW-0812">Transmembrane</keyword>
<dbReference type="PANTHER" id="PTHR35402">
    <property type="entry name" value="INTEGRAL MEMBRANE PROTEIN-RELATED"/>
    <property type="match status" value="1"/>
</dbReference>
<feature type="transmembrane region" description="Helical" evidence="6">
    <location>
        <begin position="69"/>
        <end position="91"/>
    </location>
</feature>
<feature type="domain" description="Type II secretion system protein GspF" evidence="7">
    <location>
        <begin position="144"/>
        <end position="267"/>
    </location>
</feature>
<evidence type="ECO:0000256" key="1">
    <source>
        <dbReference type="ARBA" id="ARBA00004651"/>
    </source>
</evidence>
<organism evidence="8 9">
    <name type="scientific">Oxyplasma meridianum</name>
    <dbReference type="NCBI Taxonomy" id="3073602"/>
    <lineage>
        <taxon>Archaea</taxon>
        <taxon>Methanobacteriati</taxon>
        <taxon>Thermoplasmatota</taxon>
        <taxon>Thermoplasmata</taxon>
        <taxon>Thermoplasmatales</taxon>
        <taxon>Thermoplasmataceae</taxon>
        <taxon>Oxyplasma</taxon>
    </lineage>
</organism>
<keyword evidence="2" id="KW-1003">Cell membrane</keyword>
<dbReference type="KEGG" id="omr:OXIME_000828"/>
<evidence type="ECO:0000256" key="5">
    <source>
        <dbReference type="ARBA" id="ARBA00023136"/>
    </source>
</evidence>
<reference evidence="8 9" key="1">
    <citation type="submission" date="2023-09" db="EMBL/GenBank/DDBJ databases">
        <authorList>
            <person name="Golyshina O.V."/>
            <person name="Lunev E.A."/>
            <person name="Bargiela R."/>
            <person name="Gaines M.C."/>
            <person name="Daum B."/>
            <person name="Bale N.J."/>
            <person name="Koenen M."/>
            <person name="Sinninghe Damst J.S."/>
            <person name="Yakimov M."/>
            <person name="Golyshin P.N."/>
        </authorList>
    </citation>
    <scope>NUCLEOTIDE SEQUENCE [LARGE SCALE GENOMIC DNA]</scope>
    <source>
        <strain evidence="8 9">M1</strain>
    </source>
</reference>
<dbReference type="Pfam" id="PF00482">
    <property type="entry name" value="T2SSF"/>
    <property type="match status" value="1"/>
</dbReference>
<evidence type="ECO:0000313" key="8">
    <source>
        <dbReference type="EMBL" id="WYY00263.1"/>
    </source>
</evidence>
<keyword evidence="4 6" id="KW-1133">Transmembrane helix</keyword>
<dbReference type="GO" id="GO:0005886">
    <property type="term" value="C:plasma membrane"/>
    <property type="evidence" value="ECO:0007669"/>
    <property type="project" value="UniProtKB-SubCell"/>
</dbReference>
<evidence type="ECO:0000256" key="6">
    <source>
        <dbReference type="SAM" id="Phobius"/>
    </source>
</evidence>
<evidence type="ECO:0000313" key="9">
    <source>
        <dbReference type="Proteomes" id="UP001451606"/>
    </source>
</evidence>
<feature type="transmembrane region" description="Helical" evidence="6">
    <location>
        <begin position="281"/>
        <end position="305"/>
    </location>
</feature>